<dbReference type="PANTHER" id="PTHR31623">
    <property type="entry name" value="F21J9.9"/>
    <property type="match status" value="1"/>
</dbReference>
<evidence type="ECO:0000313" key="5">
    <source>
        <dbReference type="Proteomes" id="UP000233551"/>
    </source>
</evidence>
<keyword evidence="2" id="KW-0808">Transferase</keyword>
<organism evidence="4 5">
    <name type="scientific">Punica granatum</name>
    <name type="common">Pomegranate</name>
    <dbReference type="NCBI Taxonomy" id="22663"/>
    <lineage>
        <taxon>Eukaryota</taxon>
        <taxon>Viridiplantae</taxon>
        <taxon>Streptophyta</taxon>
        <taxon>Embryophyta</taxon>
        <taxon>Tracheophyta</taxon>
        <taxon>Spermatophyta</taxon>
        <taxon>Magnoliopsida</taxon>
        <taxon>eudicotyledons</taxon>
        <taxon>Gunneridae</taxon>
        <taxon>Pentapetalae</taxon>
        <taxon>rosids</taxon>
        <taxon>malvids</taxon>
        <taxon>Myrtales</taxon>
        <taxon>Lythraceae</taxon>
        <taxon>Punica</taxon>
    </lineage>
</organism>
<comment type="caution">
    <text evidence="4">The sequence shown here is derived from an EMBL/GenBank/DDBJ whole genome shotgun (WGS) entry which is preliminary data.</text>
</comment>
<dbReference type="Pfam" id="PF02458">
    <property type="entry name" value="Transferase"/>
    <property type="match status" value="2"/>
</dbReference>
<sequence>MLLIATIDRFRNIQANAFRCGGIAHGICNSHRLHDGIALGVFLQEWAAVARGSGGGSGSSGVAARDLMVAAKLFPANDLWLSDSSKIVFNSMCRPGNSVTKMFTFTGPAIEALRARGKGPSVKSPTRVEAVSGLLWKCAMAALERKNNGSSLWLAAHYKSTKSHRTEDVLPSLVGELRGALSKVDGEFLSRLRQDNSLISGSLEKVLGVGLSEYGQGVDHFVCSSWCSFEFYDIDFGWGRPVWVSSIGLCKPMFLNLIFLVDTRSGDGIEAWVTMDEPEMALLQEDTELRAFANLNPSPLTISSKF</sequence>
<name>A0A2I0I5D3_PUNGR</name>
<keyword evidence="3" id="KW-0012">Acyltransferase</keyword>
<dbReference type="PANTHER" id="PTHR31623:SF110">
    <property type="entry name" value="VINORINE SYNTHASE-LIKE"/>
    <property type="match status" value="1"/>
</dbReference>
<comment type="similarity">
    <text evidence="1">Belongs to the plant acyltransferase family.</text>
</comment>
<accession>A0A2I0I5D3</accession>
<protein>
    <submittedName>
        <fullName evidence="4">Uncharacterized protein</fullName>
    </submittedName>
</protein>
<dbReference type="GO" id="GO:0016746">
    <property type="term" value="F:acyltransferase activity"/>
    <property type="evidence" value="ECO:0007669"/>
    <property type="project" value="UniProtKB-KW"/>
</dbReference>
<dbReference type="InterPro" id="IPR023213">
    <property type="entry name" value="CAT-like_dom_sf"/>
</dbReference>
<keyword evidence="5" id="KW-1185">Reference proteome</keyword>
<dbReference type="STRING" id="22663.A0A2I0I5D3"/>
<gene>
    <name evidence="4" type="ORF">CRG98_040428</name>
</gene>
<dbReference type="AlphaFoldDB" id="A0A2I0I5D3"/>
<proteinExistence type="inferred from homology"/>
<dbReference type="Gene3D" id="3.30.559.10">
    <property type="entry name" value="Chloramphenicol acetyltransferase-like domain"/>
    <property type="match status" value="3"/>
</dbReference>
<dbReference type="Proteomes" id="UP000233551">
    <property type="component" value="Unassembled WGS sequence"/>
</dbReference>
<evidence type="ECO:0000313" key="4">
    <source>
        <dbReference type="EMBL" id="PKI39182.1"/>
    </source>
</evidence>
<evidence type="ECO:0000256" key="2">
    <source>
        <dbReference type="ARBA" id="ARBA00022679"/>
    </source>
</evidence>
<dbReference type="EMBL" id="PGOL01003864">
    <property type="protein sequence ID" value="PKI39182.1"/>
    <property type="molecule type" value="Genomic_DNA"/>
</dbReference>
<evidence type="ECO:0000256" key="3">
    <source>
        <dbReference type="ARBA" id="ARBA00023315"/>
    </source>
</evidence>
<evidence type="ECO:0000256" key="1">
    <source>
        <dbReference type="ARBA" id="ARBA00009861"/>
    </source>
</evidence>
<reference evidence="4 5" key="1">
    <citation type="submission" date="2017-11" db="EMBL/GenBank/DDBJ databases">
        <title>De-novo sequencing of pomegranate (Punica granatum L.) genome.</title>
        <authorList>
            <person name="Akparov Z."/>
            <person name="Amiraslanov A."/>
            <person name="Hajiyeva S."/>
            <person name="Abbasov M."/>
            <person name="Kaur K."/>
            <person name="Hamwieh A."/>
            <person name="Solovyev V."/>
            <person name="Salamov A."/>
            <person name="Braich B."/>
            <person name="Kosarev P."/>
            <person name="Mahmoud A."/>
            <person name="Hajiyev E."/>
            <person name="Babayeva S."/>
            <person name="Izzatullayeva V."/>
            <person name="Mammadov A."/>
            <person name="Mammadov A."/>
            <person name="Sharifova S."/>
            <person name="Ojaghi J."/>
            <person name="Eynullazada K."/>
            <person name="Bayramov B."/>
            <person name="Abdulazimova A."/>
            <person name="Shahmuradov I."/>
        </authorList>
    </citation>
    <scope>NUCLEOTIDE SEQUENCE [LARGE SCALE GENOMIC DNA]</scope>
    <source>
        <strain evidence="5">cv. AG2017</strain>
        <tissue evidence="4">Leaf</tissue>
    </source>
</reference>